<dbReference type="PRINTS" id="PR00829">
    <property type="entry name" value="LOLP1ALLERGN"/>
</dbReference>
<dbReference type="InterPro" id="IPR009009">
    <property type="entry name" value="RlpA-like_DPBB"/>
</dbReference>
<sequence length="249" mass="27360">MGSSVLDRNCFILCIMLLLSAQSRSQEIVSRATYYKSSDGLGTSSGACGYGEYGRKVNDGRVTGVSKLYKNGSGCGACYRVKCKMPSCCSEDGTIVVVTDHAEGSHTPDFVLTANAYAEMARPNMDTKLLSCGIIGVEYRRIPCLYDANLLLKVHEISKYPAYLAVLLLFVPGSDDITAFQVWQEDSNNWRPMRRAYGAVYDISNPPLGVLTLRFQVTVSADYNYWVQLDNVLPSDWDAGLTYNTGISS</sequence>
<comment type="caution">
    <text evidence="7">The sequence shown here is derived from an EMBL/GenBank/DDBJ whole genome shotgun (WGS) entry which is preliminary data.</text>
</comment>
<name>A0ABD2Y210_9GENT</name>
<keyword evidence="8" id="KW-1185">Reference proteome</keyword>
<proteinExistence type="inferred from homology"/>
<dbReference type="InterPro" id="IPR005795">
    <property type="entry name" value="LolPI"/>
</dbReference>
<dbReference type="Pfam" id="PF03330">
    <property type="entry name" value="DPBB_1"/>
    <property type="match status" value="1"/>
</dbReference>
<reference evidence="7 8" key="1">
    <citation type="submission" date="2024-11" db="EMBL/GenBank/DDBJ databases">
        <title>A near-complete genome assembly of Cinchona calisaya.</title>
        <authorList>
            <person name="Lian D.C."/>
            <person name="Zhao X.W."/>
            <person name="Wei L."/>
        </authorList>
    </citation>
    <scope>NUCLEOTIDE SEQUENCE [LARGE SCALE GENOMIC DNA]</scope>
    <source>
        <tissue evidence="7">Nenye</tissue>
    </source>
</reference>
<dbReference type="SUPFAM" id="SSF49590">
    <property type="entry name" value="PHL pollen allergen"/>
    <property type="match status" value="1"/>
</dbReference>
<dbReference type="InterPro" id="IPR036749">
    <property type="entry name" value="Expansin_CBD_sf"/>
</dbReference>
<comment type="similarity">
    <text evidence="3">Belongs to the expansin family.</text>
</comment>
<evidence type="ECO:0000313" key="8">
    <source>
        <dbReference type="Proteomes" id="UP001630127"/>
    </source>
</evidence>
<dbReference type="InterPro" id="IPR007117">
    <property type="entry name" value="Expansin_CBD"/>
</dbReference>
<dbReference type="InterPro" id="IPR007118">
    <property type="entry name" value="Expan_Lol_pI"/>
</dbReference>
<dbReference type="PRINTS" id="PR01225">
    <property type="entry name" value="EXPANSNFAMLY"/>
</dbReference>
<dbReference type="PANTHER" id="PTHR31692:SF2">
    <property type="entry name" value="EXPANSIN-LIKE B1"/>
    <property type="match status" value="1"/>
</dbReference>
<dbReference type="PROSITE" id="PS50842">
    <property type="entry name" value="EXPANSIN_EG45"/>
    <property type="match status" value="1"/>
</dbReference>
<dbReference type="Pfam" id="PF01357">
    <property type="entry name" value="Expansin_C"/>
    <property type="match status" value="1"/>
</dbReference>
<dbReference type="SUPFAM" id="SSF50685">
    <property type="entry name" value="Barwin-like endoglucanases"/>
    <property type="match status" value="1"/>
</dbReference>
<feature type="domain" description="Expansin-like CBD" evidence="6">
    <location>
        <begin position="162"/>
        <end position="245"/>
    </location>
</feature>
<evidence type="ECO:0000259" key="6">
    <source>
        <dbReference type="PROSITE" id="PS50843"/>
    </source>
</evidence>
<dbReference type="InterPro" id="IPR036908">
    <property type="entry name" value="RlpA-like_sf"/>
</dbReference>
<dbReference type="Proteomes" id="UP001630127">
    <property type="component" value="Unassembled WGS sequence"/>
</dbReference>
<dbReference type="Gene3D" id="2.40.40.10">
    <property type="entry name" value="RlpA-like domain"/>
    <property type="match status" value="1"/>
</dbReference>
<evidence type="ECO:0000256" key="3">
    <source>
        <dbReference type="RuleBase" id="RU003460"/>
    </source>
</evidence>
<feature type="chain" id="PRO_5044783044" description="Expansin-like B1" evidence="4">
    <location>
        <begin position="26"/>
        <end position="249"/>
    </location>
</feature>
<feature type="domain" description="Expansin-like EG45" evidence="5">
    <location>
        <begin position="45"/>
        <end position="149"/>
    </location>
</feature>
<dbReference type="EMBL" id="JBJUIK010000016">
    <property type="protein sequence ID" value="KAL3499728.1"/>
    <property type="molecule type" value="Genomic_DNA"/>
</dbReference>
<evidence type="ECO:0000313" key="7">
    <source>
        <dbReference type="EMBL" id="KAL3499728.1"/>
    </source>
</evidence>
<evidence type="ECO:0000256" key="4">
    <source>
        <dbReference type="SAM" id="SignalP"/>
    </source>
</evidence>
<protein>
    <recommendedName>
        <fullName evidence="9">Expansin-like B1</fullName>
    </recommendedName>
</protein>
<dbReference type="AlphaFoldDB" id="A0ABD2Y210"/>
<dbReference type="PROSITE" id="PS50843">
    <property type="entry name" value="EXPANSIN_CBD"/>
    <property type="match status" value="1"/>
</dbReference>
<dbReference type="GO" id="GO:0009653">
    <property type="term" value="P:anatomical structure morphogenesis"/>
    <property type="evidence" value="ECO:0007669"/>
    <property type="project" value="UniProtKB-ARBA"/>
</dbReference>
<dbReference type="Gene3D" id="2.60.40.760">
    <property type="entry name" value="Expansin, cellulose-binding-like domain"/>
    <property type="match status" value="1"/>
</dbReference>
<keyword evidence="2" id="KW-0964">Secreted</keyword>
<dbReference type="InterPro" id="IPR007112">
    <property type="entry name" value="Expansin/allergen_DPBB_dom"/>
</dbReference>
<accession>A0ABD2Y210</accession>
<organism evidence="7 8">
    <name type="scientific">Cinchona calisaya</name>
    <dbReference type="NCBI Taxonomy" id="153742"/>
    <lineage>
        <taxon>Eukaryota</taxon>
        <taxon>Viridiplantae</taxon>
        <taxon>Streptophyta</taxon>
        <taxon>Embryophyta</taxon>
        <taxon>Tracheophyta</taxon>
        <taxon>Spermatophyta</taxon>
        <taxon>Magnoliopsida</taxon>
        <taxon>eudicotyledons</taxon>
        <taxon>Gunneridae</taxon>
        <taxon>Pentapetalae</taxon>
        <taxon>asterids</taxon>
        <taxon>lamiids</taxon>
        <taxon>Gentianales</taxon>
        <taxon>Rubiaceae</taxon>
        <taxon>Cinchonoideae</taxon>
        <taxon>Cinchoneae</taxon>
        <taxon>Cinchona</taxon>
    </lineage>
</organism>
<dbReference type="GO" id="GO:0005576">
    <property type="term" value="C:extracellular region"/>
    <property type="evidence" value="ECO:0007669"/>
    <property type="project" value="UniProtKB-SubCell"/>
</dbReference>
<evidence type="ECO:0008006" key="9">
    <source>
        <dbReference type="Google" id="ProtNLM"/>
    </source>
</evidence>
<gene>
    <name evidence="7" type="ORF">ACH5RR_038821</name>
</gene>
<evidence type="ECO:0000256" key="2">
    <source>
        <dbReference type="ARBA" id="ARBA00022525"/>
    </source>
</evidence>
<evidence type="ECO:0000259" key="5">
    <source>
        <dbReference type="PROSITE" id="PS50842"/>
    </source>
</evidence>
<keyword evidence="4" id="KW-0732">Signal</keyword>
<feature type="signal peptide" evidence="4">
    <location>
        <begin position="1"/>
        <end position="25"/>
    </location>
</feature>
<comment type="subcellular location">
    <subcellularLocation>
        <location evidence="1">Secreted</location>
    </subcellularLocation>
</comment>
<dbReference type="PANTHER" id="PTHR31692">
    <property type="entry name" value="EXPANSIN-B3"/>
    <property type="match status" value="1"/>
</dbReference>
<evidence type="ECO:0000256" key="1">
    <source>
        <dbReference type="ARBA" id="ARBA00004613"/>
    </source>
</evidence>